<protein>
    <recommendedName>
        <fullName evidence="10">Transporter</fullName>
    </recommendedName>
</protein>
<evidence type="ECO:0000256" key="7">
    <source>
        <dbReference type="SAM" id="Phobius"/>
    </source>
</evidence>
<evidence type="ECO:0000256" key="3">
    <source>
        <dbReference type="ARBA" id="ARBA00022475"/>
    </source>
</evidence>
<feature type="transmembrane region" description="Helical" evidence="7">
    <location>
        <begin position="186"/>
        <end position="210"/>
    </location>
</feature>
<keyword evidence="9" id="KW-1185">Reference proteome</keyword>
<dbReference type="InterPro" id="IPR004776">
    <property type="entry name" value="Mem_transp_PIN-like"/>
</dbReference>
<proteinExistence type="predicted"/>
<accession>A0A252F7N8</accession>
<evidence type="ECO:0000313" key="9">
    <source>
        <dbReference type="Proteomes" id="UP000194903"/>
    </source>
</evidence>
<name>A0A252F7N8_9FIRM</name>
<evidence type="ECO:0000256" key="4">
    <source>
        <dbReference type="ARBA" id="ARBA00022692"/>
    </source>
</evidence>
<feature type="transmembrane region" description="Helical" evidence="7">
    <location>
        <begin position="34"/>
        <end position="55"/>
    </location>
</feature>
<reference evidence="8 9" key="1">
    <citation type="submission" date="2017-05" db="EMBL/GenBank/DDBJ databases">
        <title>Butyricicoccus porcorum sp. nov. a butyrate-producing bacterium from the swine intestinal tract.</title>
        <authorList>
            <person name="Trachsel J."/>
            <person name="Humphrey S."/>
            <person name="Allen H.K."/>
        </authorList>
    </citation>
    <scope>NUCLEOTIDE SEQUENCE [LARGE SCALE GENOMIC DNA]</scope>
    <source>
        <strain evidence="8">BB10</strain>
    </source>
</reference>
<feature type="transmembrane region" description="Helical" evidence="7">
    <location>
        <begin position="222"/>
        <end position="243"/>
    </location>
</feature>
<evidence type="ECO:0000256" key="6">
    <source>
        <dbReference type="ARBA" id="ARBA00023136"/>
    </source>
</evidence>
<evidence type="ECO:0000256" key="2">
    <source>
        <dbReference type="ARBA" id="ARBA00022448"/>
    </source>
</evidence>
<feature type="transmembrane region" description="Helical" evidence="7">
    <location>
        <begin position="161"/>
        <end position="180"/>
    </location>
</feature>
<dbReference type="EMBL" id="NHOC01000001">
    <property type="protein sequence ID" value="OUM21795.1"/>
    <property type="molecule type" value="Genomic_DNA"/>
</dbReference>
<dbReference type="GO" id="GO:0016020">
    <property type="term" value="C:membrane"/>
    <property type="evidence" value="ECO:0007669"/>
    <property type="project" value="UniProtKB-SubCell"/>
</dbReference>
<dbReference type="OrthoDB" id="3238334at2"/>
<evidence type="ECO:0000256" key="5">
    <source>
        <dbReference type="ARBA" id="ARBA00022989"/>
    </source>
</evidence>
<evidence type="ECO:0000256" key="1">
    <source>
        <dbReference type="ARBA" id="ARBA00004141"/>
    </source>
</evidence>
<comment type="subcellular location">
    <subcellularLocation>
        <location evidence="1">Membrane</location>
        <topology evidence="1">Multi-pass membrane protein</topology>
    </subcellularLocation>
</comment>
<gene>
    <name evidence="8" type="ORF">CBW42_00790</name>
</gene>
<sequence>MSTVLFKVLAFVLMIALGYFAKASHLLQQEDSQILMKIIINITMPMALISGFRTFSFDTSLLFALLIGFGFNLLLLAAGWLLSARRDGDTRALYVLNVPSYNIGNFALPFVQGFLPASATLCLCMFDAGNNPMGAGITYSAAASLTGGDGHLSLRDILRKLFHSPPFLAYFIMLVLYLPGIRLPDAFFDMCALFGQGNTFLAMFTLGLIFEWHLPREDIREVFRILSIRYVLCLLAAAAVYLLTPFDLITRQTLCLCLVAPVTTLSVAYGLACGCRHSMIAALSSMSMAVSFVLSLGLLILWA</sequence>
<evidence type="ECO:0000313" key="8">
    <source>
        <dbReference type="EMBL" id="OUM21795.1"/>
    </source>
</evidence>
<feature type="transmembrane region" description="Helical" evidence="7">
    <location>
        <begin position="6"/>
        <end position="22"/>
    </location>
</feature>
<keyword evidence="3" id="KW-1003">Cell membrane</keyword>
<dbReference type="Proteomes" id="UP000194903">
    <property type="component" value="Unassembled WGS sequence"/>
</dbReference>
<keyword evidence="5 7" id="KW-1133">Transmembrane helix</keyword>
<dbReference type="Pfam" id="PF03547">
    <property type="entry name" value="Mem_trans"/>
    <property type="match status" value="1"/>
</dbReference>
<comment type="caution">
    <text evidence="8">The sequence shown here is derived from an EMBL/GenBank/DDBJ whole genome shotgun (WGS) entry which is preliminary data.</text>
</comment>
<dbReference type="RefSeq" id="WP_087016785.1">
    <property type="nucleotide sequence ID" value="NZ_NHOC01000001.1"/>
</dbReference>
<feature type="transmembrane region" description="Helical" evidence="7">
    <location>
        <begin position="61"/>
        <end position="82"/>
    </location>
</feature>
<keyword evidence="2" id="KW-0813">Transport</keyword>
<dbReference type="GO" id="GO:0055085">
    <property type="term" value="P:transmembrane transport"/>
    <property type="evidence" value="ECO:0007669"/>
    <property type="project" value="InterPro"/>
</dbReference>
<dbReference type="AlphaFoldDB" id="A0A252F7N8"/>
<feature type="transmembrane region" description="Helical" evidence="7">
    <location>
        <begin position="249"/>
        <end position="272"/>
    </location>
</feature>
<keyword evidence="6 7" id="KW-0472">Membrane</keyword>
<dbReference type="PANTHER" id="PTHR36838:SF3">
    <property type="entry name" value="TRANSPORTER AUXIN EFFLUX CARRIER EC FAMILY"/>
    <property type="match status" value="1"/>
</dbReference>
<keyword evidence="4 7" id="KW-0812">Transmembrane</keyword>
<dbReference type="PANTHER" id="PTHR36838">
    <property type="entry name" value="AUXIN EFFLUX CARRIER FAMILY PROTEIN"/>
    <property type="match status" value="1"/>
</dbReference>
<evidence type="ECO:0008006" key="10">
    <source>
        <dbReference type="Google" id="ProtNLM"/>
    </source>
</evidence>
<organism evidence="8 9">
    <name type="scientific">Butyricicoccus porcorum</name>
    <dbReference type="NCBI Taxonomy" id="1945634"/>
    <lineage>
        <taxon>Bacteria</taxon>
        <taxon>Bacillati</taxon>
        <taxon>Bacillota</taxon>
        <taxon>Clostridia</taxon>
        <taxon>Eubacteriales</taxon>
        <taxon>Butyricicoccaceae</taxon>
        <taxon>Butyricicoccus</taxon>
    </lineage>
</organism>
<feature type="transmembrane region" description="Helical" evidence="7">
    <location>
        <begin position="279"/>
        <end position="302"/>
    </location>
</feature>